<dbReference type="InterPro" id="IPR020846">
    <property type="entry name" value="MFS_dom"/>
</dbReference>
<protein>
    <submittedName>
        <fullName evidence="8">Facilitated trehalose transporter Tret1-like isoform X1</fullName>
    </submittedName>
</protein>
<feature type="transmembrane region" description="Helical" evidence="5">
    <location>
        <begin position="494"/>
        <end position="513"/>
    </location>
</feature>
<feature type="transmembrane region" description="Helical" evidence="5">
    <location>
        <begin position="365"/>
        <end position="389"/>
    </location>
</feature>
<feature type="domain" description="Major facilitator superfamily (MFS) profile" evidence="6">
    <location>
        <begin position="83"/>
        <end position="517"/>
    </location>
</feature>
<proteinExistence type="predicted"/>
<organism evidence="8">
    <name type="scientific">Thrips palmi</name>
    <name type="common">Melon thrips</name>
    <dbReference type="NCBI Taxonomy" id="161013"/>
    <lineage>
        <taxon>Eukaryota</taxon>
        <taxon>Metazoa</taxon>
        <taxon>Ecdysozoa</taxon>
        <taxon>Arthropoda</taxon>
        <taxon>Hexapoda</taxon>
        <taxon>Insecta</taxon>
        <taxon>Pterygota</taxon>
        <taxon>Neoptera</taxon>
        <taxon>Paraneoptera</taxon>
        <taxon>Thysanoptera</taxon>
        <taxon>Terebrantia</taxon>
        <taxon>Thripoidea</taxon>
        <taxon>Thripidae</taxon>
        <taxon>Thrips</taxon>
    </lineage>
</organism>
<evidence type="ECO:0000256" key="3">
    <source>
        <dbReference type="ARBA" id="ARBA00022989"/>
    </source>
</evidence>
<dbReference type="KEGG" id="tpal:117649855"/>
<feature type="transmembrane region" description="Helical" evidence="5">
    <location>
        <begin position="158"/>
        <end position="177"/>
    </location>
</feature>
<dbReference type="InterPro" id="IPR005828">
    <property type="entry name" value="MFS_sugar_transport-like"/>
</dbReference>
<evidence type="ECO:0000259" key="6">
    <source>
        <dbReference type="PROSITE" id="PS50850"/>
    </source>
</evidence>
<dbReference type="PANTHER" id="PTHR48021:SF7">
    <property type="entry name" value="RH09188P"/>
    <property type="match status" value="1"/>
</dbReference>
<dbReference type="RefSeq" id="XP_034248909.1">
    <property type="nucleotide sequence ID" value="XM_034393018.1"/>
</dbReference>
<evidence type="ECO:0000313" key="8">
    <source>
        <dbReference type="RefSeq" id="XP_034248909.1"/>
    </source>
</evidence>
<dbReference type="AlphaFoldDB" id="A0A6P8ZUL5"/>
<feature type="transmembrane region" description="Helical" evidence="5">
    <location>
        <begin position="183"/>
        <end position="203"/>
    </location>
</feature>
<dbReference type="SUPFAM" id="SSF103473">
    <property type="entry name" value="MFS general substrate transporter"/>
    <property type="match status" value="1"/>
</dbReference>
<dbReference type="Gene3D" id="1.20.1250.20">
    <property type="entry name" value="MFS general substrate transporter like domains"/>
    <property type="match status" value="1"/>
</dbReference>
<feature type="transmembrane region" description="Helical" evidence="5">
    <location>
        <begin position="84"/>
        <end position="107"/>
    </location>
</feature>
<dbReference type="OrthoDB" id="4142200at2759"/>
<reference evidence="8" key="1">
    <citation type="submission" date="2025-08" db="UniProtKB">
        <authorList>
            <consortium name="RefSeq"/>
        </authorList>
    </citation>
    <scope>IDENTIFICATION</scope>
    <source>
        <tissue evidence="8">Total insect</tissue>
    </source>
</reference>
<dbReference type="GO" id="GO:0016020">
    <property type="term" value="C:membrane"/>
    <property type="evidence" value="ECO:0007669"/>
    <property type="project" value="UniProtKB-SubCell"/>
</dbReference>
<feature type="transmembrane region" description="Helical" evidence="5">
    <location>
        <begin position="215"/>
        <end position="233"/>
    </location>
</feature>
<evidence type="ECO:0000256" key="1">
    <source>
        <dbReference type="ARBA" id="ARBA00004141"/>
    </source>
</evidence>
<keyword evidence="7" id="KW-1185">Reference proteome</keyword>
<dbReference type="InParanoid" id="A0A6P8ZUL5"/>
<evidence type="ECO:0000256" key="4">
    <source>
        <dbReference type="ARBA" id="ARBA00023136"/>
    </source>
</evidence>
<dbReference type="InterPro" id="IPR036259">
    <property type="entry name" value="MFS_trans_sf"/>
</dbReference>
<dbReference type="GO" id="GO:0022857">
    <property type="term" value="F:transmembrane transporter activity"/>
    <property type="evidence" value="ECO:0007669"/>
    <property type="project" value="InterPro"/>
</dbReference>
<dbReference type="FunFam" id="1.20.1250.20:FF:000249">
    <property type="entry name" value="facilitated trehalose transporter Tret1"/>
    <property type="match status" value="1"/>
</dbReference>
<dbReference type="FunCoup" id="A0A6P8ZUL5">
    <property type="interactions" value="30"/>
</dbReference>
<dbReference type="InterPro" id="IPR050549">
    <property type="entry name" value="MFS_Trehalose_Transporter"/>
</dbReference>
<evidence type="ECO:0000256" key="2">
    <source>
        <dbReference type="ARBA" id="ARBA00022692"/>
    </source>
</evidence>
<sequence>MDERGDHDHDAMEYTPMVRGALGTAATTAASADTADTALVELPPALPPRVPRIASGMNQDGARPLSGEVKLPTRIHYATREGMLAQWLVAGALVMLSVGAGCPIGFSGAVLPQLQHPNSSIPTDGDTASWIVSMHSASTPIGTLLSGPLMDRLGRNRALQVSTPLLAAGWLVLGLAQNTAMLLVGRGMCGAAVGILAAPSQVLLGEMSEPRMRGILVGVPYVSYSIGILYVFLTGWLVSWQYVCALSAVPAVAAFVWLRCLPESPVWLVRQGRLKKAQETLDWLRGGAGSVQSKVEMDQLVSRAAAEKADNAGKNTSVWRLFLQPHVVKPMVIMNVYNLLQSLSGTFIIIFYATDLLEPVMPPNISAKLVAIFTAVVRLVMSGVGCALLQRVGRRPVAFVSAAGSAVFTAVLGLVVYYGWSGKDSYLVPILALLYVAMSSFGMFIMPGLMMSELLPTSVRGVASAATTSIFNIFLFGFSKAFPSLERLLGSAGFFWLFSVSSVLNLLWSFLFLPETNGRSLNEIEDYFLAGVWLWHRRPRRRPLSTVVEG</sequence>
<dbReference type="Proteomes" id="UP000515158">
    <property type="component" value="Unplaced"/>
</dbReference>
<dbReference type="PANTHER" id="PTHR48021">
    <property type="match status" value="1"/>
</dbReference>
<dbReference type="PROSITE" id="PS50850">
    <property type="entry name" value="MFS"/>
    <property type="match status" value="1"/>
</dbReference>
<dbReference type="GeneID" id="117649855"/>
<feature type="transmembrane region" description="Helical" evidence="5">
    <location>
        <begin position="426"/>
        <end position="449"/>
    </location>
</feature>
<dbReference type="PROSITE" id="PS00217">
    <property type="entry name" value="SUGAR_TRANSPORT_2"/>
    <property type="match status" value="1"/>
</dbReference>
<keyword evidence="4 5" id="KW-0472">Membrane</keyword>
<evidence type="ECO:0000313" key="7">
    <source>
        <dbReference type="Proteomes" id="UP000515158"/>
    </source>
</evidence>
<feature type="transmembrane region" description="Helical" evidence="5">
    <location>
        <begin position="396"/>
        <end position="420"/>
    </location>
</feature>
<feature type="transmembrane region" description="Helical" evidence="5">
    <location>
        <begin position="332"/>
        <end position="353"/>
    </location>
</feature>
<keyword evidence="3 5" id="KW-1133">Transmembrane helix</keyword>
<keyword evidence="2 5" id="KW-0812">Transmembrane</keyword>
<dbReference type="InterPro" id="IPR005829">
    <property type="entry name" value="Sugar_transporter_CS"/>
</dbReference>
<accession>A0A6P8ZUL5</accession>
<comment type="subcellular location">
    <subcellularLocation>
        <location evidence="1">Membrane</location>
        <topology evidence="1">Multi-pass membrane protein</topology>
    </subcellularLocation>
</comment>
<evidence type="ECO:0000256" key="5">
    <source>
        <dbReference type="SAM" id="Phobius"/>
    </source>
</evidence>
<feature type="transmembrane region" description="Helical" evidence="5">
    <location>
        <begin position="461"/>
        <end position="482"/>
    </location>
</feature>
<dbReference type="Pfam" id="PF00083">
    <property type="entry name" value="Sugar_tr"/>
    <property type="match status" value="1"/>
</dbReference>
<name>A0A6P8ZUL5_THRPL</name>
<gene>
    <name evidence="8" type="primary">LOC117649855</name>
</gene>